<dbReference type="PROSITE" id="PS50157">
    <property type="entry name" value="ZINC_FINGER_C2H2_2"/>
    <property type="match status" value="1"/>
</dbReference>
<dbReference type="PANTHER" id="PTHR44029">
    <property type="entry name" value="DNAJ HOMOLOG SUBFAMILY C MEMBER 21"/>
    <property type="match status" value="1"/>
</dbReference>
<organism evidence="8 9">
    <name type="scientific">Cryptosporidium muris (strain RN66)</name>
    <dbReference type="NCBI Taxonomy" id="441375"/>
    <lineage>
        <taxon>Eukaryota</taxon>
        <taxon>Sar</taxon>
        <taxon>Alveolata</taxon>
        <taxon>Apicomplexa</taxon>
        <taxon>Conoidasida</taxon>
        <taxon>Coccidia</taxon>
        <taxon>Eucoccidiorida</taxon>
        <taxon>Eimeriorina</taxon>
        <taxon>Cryptosporidiidae</taxon>
        <taxon>Cryptosporidium</taxon>
    </lineage>
</organism>
<dbReference type="Gene3D" id="1.10.287.110">
    <property type="entry name" value="DnaJ domain"/>
    <property type="match status" value="1"/>
</dbReference>
<feature type="coiled-coil region" evidence="5">
    <location>
        <begin position="231"/>
        <end position="265"/>
    </location>
</feature>
<keyword evidence="5" id="KW-0175">Coiled coil</keyword>
<dbReference type="SMART" id="SM00271">
    <property type="entry name" value="DnaJ"/>
    <property type="match status" value="1"/>
</dbReference>
<dbReference type="STRING" id="441375.B6A9C8"/>
<dbReference type="Proteomes" id="UP000001460">
    <property type="component" value="Unassembled WGS sequence"/>
</dbReference>
<gene>
    <name evidence="8" type="ORF">CMU_038860</name>
</gene>
<dbReference type="GO" id="GO:0008270">
    <property type="term" value="F:zinc ion binding"/>
    <property type="evidence" value="ECO:0007669"/>
    <property type="project" value="UniProtKB-KW"/>
</dbReference>
<dbReference type="GeneID" id="6994163"/>
<proteinExistence type="predicted"/>
<dbReference type="SUPFAM" id="SSF46565">
    <property type="entry name" value="Chaperone J-domain"/>
    <property type="match status" value="1"/>
</dbReference>
<dbReference type="Pfam" id="PF21884">
    <property type="entry name" value="ZUO1-like_ZHD"/>
    <property type="match status" value="1"/>
</dbReference>
<dbReference type="InterPro" id="IPR013087">
    <property type="entry name" value="Znf_C2H2_type"/>
</dbReference>
<evidence type="ECO:0000256" key="2">
    <source>
        <dbReference type="ARBA" id="ARBA00022771"/>
    </source>
</evidence>
<dbReference type="Gene3D" id="3.30.160.60">
    <property type="entry name" value="Classic Zinc Finger"/>
    <property type="match status" value="1"/>
</dbReference>
<feature type="domain" description="C2H2-type" evidence="7">
    <location>
        <begin position="299"/>
        <end position="328"/>
    </location>
</feature>
<evidence type="ECO:0000313" key="8">
    <source>
        <dbReference type="EMBL" id="EEA04819.1"/>
    </source>
</evidence>
<evidence type="ECO:0000256" key="5">
    <source>
        <dbReference type="SAM" id="Coils"/>
    </source>
</evidence>
<dbReference type="VEuPathDB" id="CryptoDB:CMU_038860"/>
<dbReference type="GO" id="GO:0003676">
    <property type="term" value="F:nucleic acid binding"/>
    <property type="evidence" value="ECO:0007669"/>
    <property type="project" value="InterPro"/>
</dbReference>
<dbReference type="CDD" id="cd06257">
    <property type="entry name" value="DnaJ"/>
    <property type="match status" value="1"/>
</dbReference>
<dbReference type="RefSeq" id="XP_002139168.1">
    <property type="nucleotide sequence ID" value="XM_002139132.1"/>
</dbReference>
<dbReference type="PROSITE" id="PS50076">
    <property type="entry name" value="DNAJ_2"/>
    <property type="match status" value="1"/>
</dbReference>
<keyword evidence="2 4" id="KW-0863">Zinc-finger</keyword>
<accession>B6A9C8</accession>
<feature type="domain" description="J" evidence="6">
    <location>
        <begin position="4"/>
        <end position="70"/>
    </location>
</feature>
<dbReference type="InterPro" id="IPR036236">
    <property type="entry name" value="Znf_C2H2_sf"/>
</dbReference>
<dbReference type="InterPro" id="IPR051964">
    <property type="entry name" value="Chaperone_stress_response"/>
</dbReference>
<dbReference type="PRINTS" id="PR00625">
    <property type="entry name" value="JDOMAIN"/>
</dbReference>
<evidence type="ECO:0000256" key="1">
    <source>
        <dbReference type="ARBA" id="ARBA00022723"/>
    </source>
</evidence>
<dbReference type="SMART" id="SM00355">
    <property type="entry name" value="ZnF_C2H2"/>
    <property type="match status" value="2"/>
</dbReference>
<dbReference type="InterPro" id="IPR054076">
    <property type="entry name" value="ZUO1-like_ZHD"/>
</dbReference>
<keyword evidence="3" id="KW-0862">Zinc</keyword>
<dbReference type="SMART" id="SM00451">
    <property type="entry name" value="ZnF_U1"/>
    <property type="match status" value="1"/>
</dbReference>
<keyword evidence="9" id="KW-1185">Reference proteome</keyword>
<keyword evidence="1" id="KW-0479">Metal-binding</keyword>
<protein>
    <submittedName>
        <fullName evidence="8">DnaJ domain-containing protein</fullName>
    </submittedName>
</protein>
<dbReference type="InterPro" id="IPR036869">
    <property type="entry name" value="J_dom_sf"/>
</dbReference>
<dbReference type="EMBL" id="DS989726">
    <property type="protein sequence ID" value="EEA04819.1"/>
    <property type="molecule type" value="Genomic_DNA"/>
</dbReference>
<dbReference type="OMA" id="ACKKQFK"/>
<dbReference type="PANTHER" id="PTHR44029:SF1">
    <property type="entry name" value="DNAJ HOMOLOG SUBFAMILY C MEMBER 21"/>
    <property type="match status" value="1"/>
</dbReference>
<sequence>MKQCHYSILGVDIKASNEEIRQAYKKLSLLWHPDKNRDRVKEATHQFQLISAAHEVLSDPKERAWYDSHRKQILSGKEENEDIESVSTLNLWKYFSRDAFTEFDDSIEGFYNVYYNVFEEIVKDELFYVGENSSEGQFWQNAPKFGTSKTDLNDIMIFYRFWSNFITNKSFGWKDLWNLTEAPNRQVRRTMEAENIKERRKAKKSFNETVRRLVDYVKKRDPRVIMYMRNKTEEINRKINLEEQKKKLEEIRRSELREQARLEEIKRMEELEKERKLAYGEFYESSDDLQSSAEEQIIYYCKPCNKTFKSEPQYNTHIKSKKHLSKVPKNKTELSKPSSTKNIHKKDHLHLNNTDLNCISQTEYSEPNFKDSVKYSSISLDKNKFEAGEVLDLIKNINIDDSTVHESAENDENIFQILSESDDKFKTNKKQRRKVNKNKDKFTNEKSCLKEDSSWKCLVCTSVFESRNKLFAHVKEMDHAAIKINDIIKKSKVKR</sequence>
<dbReference type="PROSITE" id="PS00636">
    <property type="entry name" value="DNAJ_1"/>
    <property type="match status" value="1"/>
</dbReference>
<evidence type="ECO:0000313" key="9">
    <source>
        <dbReference type="Proteomes" id="UP000001460"/>
    </source>
</evidence>
<dbReference type="InterPro" id="IPR001623">
    <property type="entry name" value="DnaJ_domain"/>
</dbReference>
<dbReference type="InterPro" id="IPR003604">
    <property type="entry name" value="Matrin/U1-like-C_Znf_C2H2"/>
</dbReference>
<dbReference type="eggNOG" id="KOG0717">
    <property type="taxonomic scope" value="Eukaryota"/>
</dbReference>
<evidence type="ECO:0000259" key="7">
    <source>
        <dbReference type="PROSITE" id="PS50157"/>
    </source>
</evidence>
<dbReference type="AlphaFoldDB" id="B6A9C8"/>
<dbReference type="Pfam" id="PF12874">
    <property type="entry name" value="zf-met"/>
    <property type="match status" value="1"/>
</dbReference>
<dbReference type="SUPFAM" id="SSF57667">
    <property type="entry name" value="beta-beta-alpha zinc fingers"/>
    <property type="match status" value="1"/>
</dbReference>
<dbReference type="Pfam" id="PF00226">
    <property type="entry name" value="DnaJ"/>
    <property type="match status" value="1"/>
</dbReference>
<dbReference type="PROSITE" id="PS00028">
    <property type="entry name" value="ZINC_FINGER_C2H2_1"/>
    <property type="match status" value="2"/>
</dbReference>
<evidence type="ECO:0000256" key="4">
    <source>
        <dbReference type="PROSITE-ProRule" id="PRU00042"/>
    </source>
</evidence>
<reference evidence="8" key="1">
    <citation type="submission" date="2008-06" db="EMBL/GenBank/DDBJ databases">
        <authorList>
            <person name="Lorenzi H."/>
            <person name="Inman J."/>
            <person name="Miller J."/>
            <person name="Schobel S."/>
            <person name="Amedeo P."/>
            <person name="Caler E.V."/>
            <person name="da Silva J."/>
        </authorList>
    </citation>
    <scope>NUCLEOTIDE SEQUENCE [LARGE SCALE GENOMIC DNA]</scope>
    <source>
        <strain evidence="8">RN66</strain>
    </source>
</reference>
<dbReference type="GO" id="GO:0005737">
    <property type="term" value="C:cytoplasm"/>
    <property type="evidence" value="ECO:0007669"/>
    <property type="project" value="TreeGrafter"/>
</dbReference>
<dbReference type="InterPro" id="IPR018253">
    <property type="entry name" value="DnaJ_domain_CS"/>
</dbReference>
<name>B6A9C8_CRYMR</name>
<evidence type="ECO:0000259" key="6">
    <source>
        <dbReference type="PROSITE" id="PS50076"/>
    </source>
</evidence>
<dbReference type="OrthoDB" id="5894at2759"/>
<dbReference type="FunFam" id="1.10.287.110:FF:000046">
    <property type="entry name" value="dnaJ homolog subfamily C member 21"/>
    <property type="match status" value="1"/>
</dbReference>
<evidence type="ECO:0000256" key="3">
    <source>
        <dbReference type="ARBA" id="ARBA00022833"/>
    </source>
</evidence>